<dbReference type="AlphaFoldDB" id="A0A3B0TEK4"/>
<evidence type="ECO:0000313" key="1">
    <source>
        <dbReference type="EMBL" id="VAW14573.1"/>
    </source>
</evidence>
<gene>
    <name evidence="1" type="ORF">MNBD_BACTEROID05-1221</name>
</gene>
<proteinExistence type="predicted"/>
<dbReference type="EMBL" id="UOEN01000226">
    <property type="protein sequence ID" value="VAW14573.1"/>
    <property type="molecule type" value="Genomic_DNA"/>
</dbReference>
<reference evidence="1" key="1">
    <citation type="submission" date="2018-06" db="EMBL/GenBank/DDBJ databases">
        <authorList>
            <person name="Zhirakovskaya E."/>
        </authorList>
    </citation>
    <scope>NUCLEOTIDE SEQUENCE</scope>
</reference>
<protein>
    <submittedName>
        <fullName evidence="1">Uncharacterized protein</fullName>
    </submittedName>
</protein>
<organism evidence="1">
    <name type="scientific">hydrothermal vent metagenome</name>
    <dbReference type="NCBI Taxonomy" id="652676"/>
    <lineage>
        <taxon>unclassified sequences</taxon>
        <taxon>metagenomes</taxon>
        <taxon>ecological metagenomes</taxon>
    </lineage>
</organism>
<accession>A0A3B0TEK4</accession>
<sequence>MIFSDIERTFHGSKPYGEPDFEYLDRSARLESERVRSIITEWLNNFPESDRNEVICRLKSGNHINFLSASFELYIHELLTRLGYEVSAHPDTSSEKNTKPDFLVHNTKTGESFYVEAVLATDQNNDERAAESRKNIVIDSINKLISPNFYLSLSAEGDPETTPSGKKLKKKLSKWLSGLDPDEVSKLVEVSGHEAFPRIELNQDEWIVEFVAIPKSPERRGLENSATIGSLSNGARWMSTWESIRDAVLKKGNRYGDIDKPLLIAVNVGQFNVDNIDSMQALFGQEQFIFNSSDLGGEPRMDRAPNGAWYGPEGIRYKRISGVIISPDITPWTYSARNLCLYVNPWANHNVSEALFQLSHAQVNGSTMEWIEGTHPRELLGLHDGWPE</sequence>
<name>A0A3B0TEK4_9ZZZZ</name>